<sequence>MSAALVMSNPPGATHLIEVTQGSVLSSQISAFRGMSFETATGQTIRFGDWYRTRWTDLRFAWMSEVNRNWGVIWGFSTGERGQKYTINPSLKLGLVYQTSLPSRSTLSWRAVTLLGGRLREKPCTANYGDIGGVQQVNCRLAATELMPEATLSYLLHRAPPTSFELNIKFSHLF</sequence>
<reference evidence="1 2" key="1">
    <citation type="submission" date="2019-09" db="EMBL/GenBank/DDBJ databases">
        <title>Identification of Malikia spinosa a prominent benzene-, toluene-, and ethylbenzene-degrading bacterium: enrichment, isolation and whole genome sequencing.</title>
        <authorList>
            <person name="Tancsics A."/>
            <person name="Revesz F."/>
            <person name="Kriszt B."/>
        </authorList>
    </citation>
    <scope>NUCLEOTIDE SEQUENCE [LARGE SCALE GENOMIC DNA]</scope>
    <source>
        <strain evidence="1 2">AB6</strain>
    </source>
</reference>
<evidence type="ECO:0008006" key="3">
    <source>
        <dbReference type="Google" id="ProtNLM"/>
    </source>
</evidence>
<evidence type="ECO:0000313" key="2">
    <source>
        <dbReference type="Proteomes" id="UP000481947"/>
    </source>
</evidence>
<accession>A0A7C9MXV7</accession>
<evidence type="ECO:0000313" key="1">
    <source>
        <dbReference type="EMBL" id="MYZ54056.1"/>
    </source>
</evidence>
<name>A0A7C9MXV7_9BURK</name>
<organism evidence="1 2">
    <name type="scientific">Malikia spinosa</name>
    <dbReference type="NCBI Taxonomy" id="86180"/>
    <lineage>
        <taxon>Bacteria</taxon>
        <taxon>Pseudomonadati</taxon>
        <taxon>Pseudomonadota</taxon>
        <taxon>Betaproteobacteria</taxon>
        <taxon>Burkholderiales</taxon>
        <taxon>Comamonadaceae</taxon>
        <taxon>Malikia</taxon>
    </lineage>
</organism>
<comment type="caution">
    <text evidence="1">The sequence shown here is derived from an EMBL/GenBank/DDBJ whole genome shotgun (WGS) entry which is preliminary data.</text>
</comment>
<dbReference type="AlphaFoldDB" id="A0A7C9MXV7"/>
<dbReference type="EMBL" id="VYSB01000044">
    <property type="protein sequence ID" value="MYZ54056.1"/>
    <property type="molecule type" value="Genomic_DNA"/>
</dbReference>
<protein>
    <recommendedName>
        <fullName evidence="3">Porin</fullName>
    </recommendedName>
</protein>
<dbReference type="RefSeq" id="WP_161126511.1">
    <property type="nucleotide sequence ID" value="NZ_VYSB01000044.1"/>
</dbReference>
<gene>
    <name evidence="1" type="ORF">F5985_18515</name>
</gene>
<proteinExistence type="predicted"/>
<dbReference type="Proteomes" id="UP000481947">
    <property type="component" value="Unassembled WGS sequence"/>
</dbReference>